<dbReference type="Gramene" id="EOY20514">
    <property type="protein sequence ID" value="EOY20514"/>
    <property type="gene ID" value="TCM_046364"/>
</dbReference>
<dbReference type="HOGENOM" id="CLU_2519336_0_0_1"/>
<organism evidence="1 2">
    <name type="scientific">Theobroma cacao</name>
    <name type="common">Cacao</name>
    <name type="synonym">Cocoa</name>
    <dbReference type="NCBI Taxonomy" id="3641"/>
    <lineage>
        <taxon>Eukaryota</taxon>
        <taxon>Viridiplantae</taxon>
        <taxon>Streptophyta</taxon>
        <taxon>Embryophyta</taxon>
        <taxon>Tracheophyta</taxon>
        <taxon>Spermatophyta</taxon>
        <taxon>Magnoliopsida</taxon>
        <taxon>eudicotyledons</taxon>
        <taxon>Gunneridae</taxon>
        <taxon>Pentapetalae</taxon>
        <taxon>rosids</taxon>
        <taxon>malvids</taxon>
        <taxon>Malvales</taxon>
        <taxon>Malvaceae</taxon>
        <taxon>Byttnerioideae</taxon>
        <taxon>Theobroma</taxon>
    </lineage>
</organism>
<dbReference type="EMBL" id="KE133535">
    <property type="protein sequence ID" value="EOY20514.1"/>
    <property type="molecule type" value="Genomic_DNA"/>
</dbReference>
<dbReference type="Proteomes" id="UP000026915">
    <property type="component" value="Unassembled WGS sequence"/>
</dbReference>
<reference evidence="1 2" key="1">
    <citation type="journal article" date="2013" name="Genome Biol.">
        <title>The genome sequence of the most widely cultivated cacao type and its use to identify candidate genes regulating pod color.</title>
        <authorList>
            <person name="Motamayor J.C."/>
            <person name="Mockaitis K."/>
            <person name="Schmutz J."/>
            <person name="Haiminen N."/>
            <person name="Iii D.L."/>
            <person name="Cornejo O."/>
            <person name="Findley S.D."/>
            <person name="Zheng P."/>
            <person name="Utro F."/>
            <person name="Royaert S."/>
            <person name="Saski C."/>
            <person name="Jenkins J."/>
            <person name="Podicheti R."/>
            <person name="Zhao M."/>
            <person name="Scheffler B.E."/>
            <person name="Stack J.C."/>
            <person name="Feltus F.A."/>
            <person name="Mustiga G.M."/>
            <person name="Amores F."/>
            <person name="Phillips W."/>
            <person name="Marelli J.P."/>
            <person name="May G.D."/>
            <person name="Shapiro H."/>
            <person name="Ma J."/>
            <person name="Bustamante C.D."/>
            <person name="Schnell R.J."/>
            <person name="Main D."/>
            <person name="Gilbert D."/>
            <person name="Parida L."/>
            <person name="Kuhn D.N."/>
        </authorList>
    </citation>
    <scope>NUCLEOTIDE SEQUENCE [LARGE SCALE GENOMIC DNA]</scope>
    <source>
        <strain evidence="2">cv. Matina 1-6</strain>
    </source>
</reference>
<dbReference type="AlphaFoldDB" id="S1SMZ3"/>
<dbReference type="InParanoid" id="S1SMZ3"/>
<gene>
    <name evidence="1" type="ORF">TCM_046364</name>
</gene>
<proteinExistence type="predicted"/>
<evidence type="ECO:0000313" key="1">
    <source>
        <dbReference type="EMBL" id="EOY20514.1"/>
    </source>
</evidence>
<sequence>RFSQESFVNNVFCRLPSQSSAAYHGDKDQLKLVVVHRHFHLPAVVDEALSKDRPLRQALERQNSEILVSPMQKYIRYFVGKGDTF</sequence>
<feature type="non-terminal residue" evidence="1">
    <location>
        <position position="1"/>
    </location>
</feature>
<keyword evidence="2" id="KW-1185">Reference proteome</keyword>
<protein>
    <submittedName>
        <fullName evidence="1">Uncharacterized protein</fullName>
    </submittedName>
</protein>
<evidence type="ECO:0000313" key="2">
    <source>
        <dbReference type="Proteomes" id="UP000026915"/>
    </source>
</evidence>
<name>S1SMZ3_THECC</name>
<accession>S1SMZ3</accession>